<dbReference type="InterPro" id="IPR025110">
    <property type="entry name" value="AMP-bd_C"/>
</dbReference>
<dbReference type="Pfam" id="PF13193">
    <property type="entry name" value="AMP-binding_C"/>
    <property type="match status" value="1"/>
</dbReference>
<dbReference type="Gene3D" id="3.30.300.30">
    <property type="match status" value="1"/>
</dbReference>
<keyword evidence="5" id="KW-1185">Reference proteome</keyword>
<dbReference type="NCBIfam" id="TIGR01733">
    <property type="entry name" value="AA-adenyl-dom"/>
    <property type="match status" value="1"/>
</dbReference>
<dbReference type="InterPro" id="IPR010071">
    <property type="entry name" value="AA_adenyl_dom"/>
</dbReference>
<dbReference type="Gene3D" id="2.30.38.10">
    <property type="entry name" value="Luciferase, Domain 3"/>
    <property type="match status" value="1"/>
</dbReference>
<sequence length="711" mass="75940">MTGHDGLDLVAAVAAVLCHRLSAATCVVVRGPRGDLPVRVSPDSTMTEVREQTRGLRLDPTVVLLAPDGPGSDRPTPDRPASGESVDVVLAAPTTDDVGASAVLDGVPVRFARDHGDPEYLRERLDTLCAWLTAHPDRPVREAALVGPVERGTLLGFNPAPTPAPRTPVHETICRQAERTPDAVALRGGGRDRSYRQLLDEAAALAGRLRAEGVGPGSVVGLCAERSPEMVVAVLGVLLAGGAYLPLDPSHPRLRLDLMLGAADAVLVLADEAGRAALGCGGTPSVPVRPLAGGDLPAAPVDWRDYRAPEEVVRGLSYVIFTSGSTGAPKGVQMTHLSLANRLVWMRDAYRVGPGDVVLLKTPYTFDVSVWELLWAFMTGATLVTAEAQAHRDPQEMVDVIARESVTTVHFVPSMLALFVEEAGLGRCTGLRRVICSGEALPPKLVNKLTATLPQVEVHNLYGPTEAAIDVTAWPCRRPEPDDTVPIGRPITNVAAYVLDERGELAPLGRPGELVVGGDCLARGYAGRPDLTAERFVEVDVAGWRQRVYRTGDLAWWSPDGHLHYGGRIDTQVKIRGQRVELGEIESVLNRHPLVANSVVLLRDDLGAAATLVAYVVPERDADPAAVAEPALRALMARQLPEHMVPLRYVVLPELPATANGKVDRRALPAPPARIRRRVAPVDTVPSAAPGRSRGSDRTLGPAPHVQYRPS</sequence>
<feature type="domain" description="AMP-binding enzyme C-terminal" evidence="3">
    <location>
        <begin position="584"/>
        <end position="662"/>
    </location>
</feature>
<organism evidence="4 5">
    <name type="scientific">Micromonospora peucetia</name>
    <dbReference type="NCBI Taxonomy" id="47871"/>
    <lineage>
        <taxon>Bacteria</taxon>
        <taxon>Bacillati</taxon>
        <taxon>Actinomycetota</taxon>
        <taxon>Actinomycetes</taxon>
        <taxon>Micromonosporales</taxon>
        <taxon>Micromonosporaceae</taxon>
        <taxon>Micromonospora</taxon>
    </lineage>
</organism>
<dbReference type="Gene3D" id="3.40.50.980">
    <property type="match status" value="2"/>
</dbReference>
<dbReference type="InterPro" id="IPR045851">
    <property type="entry name" value="AMP-bd_C_sf"/>
</dbReference>
<dbReference type="PROSITE" id="PS00455">
    <property type="entry name" value="AMP_BINDING"/>
    <property type="match status" value="1"/>
</dbReference>
<evidence type="ECO:0000313" key="5">
    <source>
        <dbReference type="Proteomes" id="UP001334804"/>
    </source>
</evidence>
<evidence type="ECO:0000313" key="4">
    <source>
        <dbReference type="EMBL" id="WSA31747.1"/>
    </source>
</evidence>
<dbReference type="PANTHER" id="PTHR45527:SF1">
    <property type="entry name" value="FATTY ACID SYNTHASE"/>
    <property type="match status" value="1"/>
</dbReference>
<dbReference type="InterPro" id="IPR000873">
    <property type="entry name" value="AMP-dep_synth/lig_dom"/>
</dbReference>
<feature type="region of interest" description="Disordered" evidence="1">
    <location>
        <begin position="663"/>
        <end position="711"/>
    </location>
</feature>
<dbReference type="PANTHER" id="PTHR45527">
    <property type="entry name" value="NONRIBOSOMAL PEPTIDE SYNTHETASE"/>
    <property type="match status" value="1"/>
</dbReference>
<accession>A0ABZ1EAA9</accession>
<dbReference type="SUPFAM" id="SSF56801">
    <property type="entry name" value="Acetyl-CoA synthetase-like"/>
    <property type="match status" value="1"/>
</dbReference>
<protein>
    <submittedName>
        <fullName evidence="4">Amino acid adenylation domain-containing protein</fullName>
    </submittedName>
</protein>
<gene>
    <name evidence="4" type="ORF">OIE14_27090</name>
</gene>
<dbReference type="Pfam" id="PF00501">
    <property type="entry name" value="AMP-binding"/>
    <property type="match status" value="1"/>
</dbReference>
<dbReference type="EMBL" id="CP109071">
    <property type="protein sequence ID" value="WSA31747.1"/>
    <property type="molecule type" value="Genomic_DNA"/>
</dbReference>
<reference evidence="4 5" key="1">
    <citation type="submission" date="2022-10" db="EMBL/GenBank/DDBJ databases">
        <title>The complete genomes of actinobacterial strains from the NBC collection.</title>
        <authorList>
            <person name="Joergensen T.S."/>
            <person name="Alvarez Arevalo M."/>
            <person name="Sterndorff E.B."/>
            <person name="Faurdal D."/>
            <person name="Vuksanovic O."/>
            <person name="Mourched A.-S."/>
            <person name="Charusanti P."/>
            <person name="Shaw S."/>
            <person name="Blin K."/>
            <person name="Weber T."/>
        </authorList>
    </citation>
    <scope>NUCLEOTIDE SEQUENCE [LARGE SCALE GENOMIC DNA]</scope>
    <source>
        <strain evidence="4 5">NBC 01809</strain>
    </source>
</reference>
<evidence type="ECO:0000256" key="1">
    <source>
        <dbReference type="SAM" id="MobiDB-lite"/>
    </source>
</evidence>
<dbReference type="RefSeq" id="WP_326563900.1">
    <property type="nucleotide sequence ID" value="NZ_CP109071.1"/>
</dbReference>
<evidence type="ECO:0000259" key="3">
    <source>
        <dbReference type="Pfam" id="PF13193"/>
    </source>
</evidence>
<proteinExistence type="predicted"/>
<evidence type="ECO:0000259" key="2">
    <source>
        <dbReference type="Pfam" id="PF00501"/>
    </source>
</evidence>
<feature type="domain" description="AMP-dependent synthetase/ligase" evidence="2">
    <location>
        <begin position="175"/>
        <end position="525"/>
    </location>
</feature>
<dbReference type="InterPro" id="IPR020845">
    <property type="entry name" value="AMP-binding_CS"/>
</dbReference>
<name>A0ABZ1EAA9_9ACTN</name>
<dbReference type="Proteomes" id="UP001334804">
    <property type="component" value="Chromosome"/>
</dbReference>